<accession>A0A7R9ZE50</accession>
<dbReference type="InterPro" id="IPR004119">
    <property type="entry name" value="EcKL"/>
</dbReference>
<dbReference type="InterPro" id="IPR015897">
    <property type="entry name" value="CHK_kinase-like"/>
</dbReference>
<dbReference type="PANTHER" id="PTHR11012:SF30">
    <property type="entry name" value="PROTEIN KINASE-LIKE DOMAIN-CONTAINING"/>
    <property type="match status" value="1"/>
</dbReference>
<evidence type="ECO:0000259" key="1">
    <source>
        <dbReference type="SMART" id="SM00587"/>
    </source>
</evidence>
<protein>
    <recommendedName>
        <fullName evidence="1">CHK kinase-like domain-containing protein</fullName>
    </recommendedName>
</protein>
<gene>
    <name evidence="2" type="ORF">TDUB1175_LOCUS17145</name>
</gene>
<dbReference type="EMBL" id="HBED01034193">
    <property type="protein sequence ID" value="CAD8318350.1"/>
    <property type="molecule type" value="Transcribed_RNA"/>
</dbReference>
<name>A0A7R9ZE50_9STRA</name>
<organism evidence="2">
    <name type="scientific">Pseudictyota dubia</name>
    <dbReference type="NCBI Taxonomy" id="2749911"/>
    <lineage>
        <taxon>Eukaryota</taxon>
        <taxon>Sar</taxon>
        <taxon>Stramenopiles</taxon>
        <taxon>Ochrophyta</taxon>
        <taxon>Bacillariophyta</taxon>
        <taxon>Mediophyceae</taxon>
        <taxon>Biddulphiophycidae</taxon>
        <taxon>Eupodiscales</taxon>
        <taxon>Odontellaceae</taxon>
        <taxon>Pseudictyota</taxon>
    </lineage>
</organism>
<proteinExistence type="predicted"/>
<dbReference type="Pfam" id="PF02958">
    <property type="entry name" value="EcKL"/>
    <property type="match status" value="1"/>
</dbReference>
<dbReference type="Gene3D" id="3.90.1200.10">
    <property type="match status" value="1"/>
</dbReference>
<sequence length="523" mass="59134">MRSFGTEALAILFSVPSSTSFILPSAGRARVVVSSLSRSNDVSVLDTPTEVSSRETTYDPAGVFTNGDPHPFIFEESVPSHSGQSLILDCEDSVDQPDDIIRDLDGDPLSPEYIAQKMGIANVESYICPEKDAFRGFMSNACRVQLLPGGETAFYKRIVFEDLDHAQEKLRHAPFKLVRDAQSCQVVASFLSSKACRSVVEKTGVHIPKCYDAQLRPNHSKPIKSKFSFLLEDLSPSDGWYQQWLLHDIEECKATLSTYAKIHAFFWDGSSFWNDADAAKELEAAVWESGSYVQPEAQSFDQCKIVAKEWAEKRLKFEKELSSFDYWDDLGERLESVAENCGRLAHPFADDTLSESYKKYRTFTHGDPKQANLLFRRSSESTLEVGLIDFQWAGFGLAASDIAHFITSAVHADRLVDGGEEILLRYYFDELQKYLVEFGAFDTVEDARKGFSFSTFMDQYEVATLDICRLMIAYTWSRFKEPVEREDKEGCARTMNKTSYNKSIPNIVWLLSRCDEIMKSRGV</sequence>
<reference evidence="2" key="1">
    <citation type="submission" date="2021-01" db="EMBL/GenBank/DDBJ databases">
        <authorList>
            <person name="Corre E."/>
            <person name="Pelletier E."/>
            <person name="Niang G."/>
            <person name="Scheremetjew M."/>
            <person name="Finn R."/>
            <person name="Kale V."/>
            <person name="Holt S."/>
            <person name="Cochrane G."/>
            <person name="Meng A."/>
            <person name="Brown T."/>
            <person name="Cohen L."/>
        </authorList>
    </citation>
    <scope>NUCLEOTIDE SEQUENCE</scope>
    <source>
        <strain evidence="2">CCMP147</strain>
    </source>
</reference>
<dbReference type="SUPFAM" id="SSF56112">
    <property type="entry name" value="Protein kinase-like (PK-like)"/>
    <property type="match status" value="1"/>
</dbReference>
<dbReference type="SMART" id="SM00587">
    <property type="entry name" value="CHK"/>
    <property type="match status" value="1"/>
</dbReference>
<dbReference type="PANTHER" id="PTHR11012">
    <property type="entry name" value="PROTEIN KINASE-LIKE DOMAIN-CONTAINING"/>
    <property type="match status" value="1"/>
</dbReference>
<feature type="domain" description="CHK kinase-like" evidence="1">
    <location>
        <begin position="229"/>
        <end position="437"/>
    </location>
</feature>
<evidence type="ECO:0000313" key="2">
    <source>
        <dbReference type="EMBL" id="CAD8318350.1"/>
    </source>
</evidence>
<dbReference type="InterPro" id="IPR011009">
    <property type="entry name" value="Kinase-like_dom_sf"/>
</dbReference>
<dbReference type="AlphaFoldDB" id="A0A7R9ZE50"/>